<dbReference type="EMBL" id="APAU02000104">
    <property type="protein sequence ID" value="EUB56775.1"/>
    <property type="molecule type" value="Genomic_DNA"/>
</dbReference>
<comment type="similarity">
    <text evidence="4">Belongs to the sirtuin family. Class IV subfamily.</text>
</comment>
<keyword evidence="6" id="KW-1185">Reference proteome</keyword>
<evidence type="ECO:0000256" key="2">
    <source>
        <dbReference type="ARBA" id="ARBA00022723"/>
    </source>
</evidence>
<dbReference type="RefSeq" id="XP_024347971.1">
    <property type="nucleotide sequence ID" value="XM_024497602.1"/>
</dbReference>
<evidence type="ECO:0000256" key="1">
    <source>
        <dbReference type="ARBA" id="ARBA00001947"/>
    </source>
</evidence>
<dbReference type="Proteomes" id="UP000019149">
    <property type="component" value="Unassembled WGS sequence"/>
</dbReference>
<evidence type="ECO:0000313" key="6">
    <source>
        <dbReference type="Proteomes" id="UP000019149"/>
    </source>
</evidence>
<dbReference type="SUPFAM" id="SSF52467">
    <property type="entry name" value="DHS-like NAD/FAD-binding domain"/>
    <property type="match status" value="1"/>
</dbReference>
<dbReference type="GeneID" id="36344068"/>
<dbReference type="GO" id="GO:0017136">
    <property type="term" value="F:histone deacetylase activity, NAD-dependent"/>
    <property type="evidence" value="ECO:0007669"/>
    <property type="project" value="TreeGrafter"/>
</dbReference>
<protein>
    <submittedName>
        <fullName evidence="5">NAD-dependent deacetylase sirtuin-7</fullName>
    </submittedName>
</protein>
<accession>W6U6F6</accession>
<dbReference type="GO" id="GO:0005634">
    <property type="term" value="C:nucleus"/>
    <property type="evidence" value="ECO:0007669"/>
    <property type="project" value="TreeGrafter"/>
</dbReference>
<evidence type="ECO:0000256" key="4">
    <source>
        <dbReference type="ARBA" id="ARBA00038170"/>
    </source>
</evidence>
<dbReference type="CTD" id="36344068"/>
<evidence type="ECO:0000313" key="5">
    <source>
        <dbReference type="EMBL" id="EUB56775.1"/>
    </source>
</evidence>
<evidence type="ECO:0000256" key="3">
    <source>
        <dbReference type="ARBA" id="ARBA00022833"/>
    </source>
</evidence>
<dbReference type="PANTHER" id="PTHR11085:SF1">
    <property type="entry name" value="NAD-DEPENDENT PROTEIN DEACETYLASE SIRTUIN-7"/>
    <property type="match status" value="1"/>
</dbReference>
<dbReference type="Gene3D" id="3.40.50.1220">
    <property type="entry name" value="TPP-binding domain"/>
    <property type="match status" value="1"/>
</dbReference>
<dbReference type="GO" id="GO:0070403">
    <property type="term" value="F:NAD+ binding"/>
    <property type="evidence" value="ECO:0007669"/>
    <property type="project" value="TreeGrafter"/>
</dbReference>
<sequence length="209" mass="23082">MGENMDASSLSEEARTLSNLIRKHRGRIVIYTGAGVSTAADIPDYRGTHGLYRNSNPSGRRIISTKLRLPEASFAKPTFTHMAICALVSHGYQCLSCKKLTHRAFDVAETTARARHLTGRICPFCCDAPTFSSLQRSIALETLKILVEKKKASKDDSVAAVHQAAQNVCKDYGLSVPTYDAAKDPLRELFIPLSPEEEDSRTRPDIFQL</sequence>
<name>W6U6F6_ECHGR</name>
<gene>
    <name evidence="5" type="ORF">EGR_08353</name>
</gene>
<dbReference type="AlphaFoldDB" id="W6U6F6"/>
<dbReference type="InterPro" id="IPR050134">
    <property type="entry name" value="NAD-dep_sirtuin_deacylases"/>
</dbReference>
<keyword evidence="3" id="KW-0862">Zinc</keyword>
<dbReference type="STRING" id="6210.W6U6F6"/>
<keyword evidence="2" id="KW-0479">Metal-binding</keyword>
<dbReference type="GO" id="GO:0046872">
    <property type="term" value="F:metal ion binding"/>
    <property type="evidence" value="ECO:0007669"/>
    <property type="project" value="UniProtKB-KW"/>
</dbReference>
<comment type="cofactor">
    <cofactor evidence="1">
        <name>Zn(2+)</name>
        <dbReference type="ChEBI" id="CHEBI:29105"/>
    </cofactor>
</comment>
<dbReference type="InterPro" id="IPR029035">
    <property type="entry name" value="DHS-like_NAD/FAD-binding_dom"/>
</dbReference>
<comment type="caution">
    <text evidence="5">The sequence shown here is derived from an EMBL/GenBank/DDBJ whole genome shotgun (WGS) entry which is preliminary data.</text>
</comment>
<dbReference type="OrthoDB" id="2919105at2759"/>
<dbReference type="PANTHER" id="PTHR11085">
    <property type="entry name" value="NAD-DEPENDENT PROTEIN DEACYLASE SIRTUIN-5, MITOCHONDRIAL-RELATED"/>
    <property type="match status" value="1"/>
</dbReference>
<proteinExistence type="inferred from homology"/>
<reference evidence="5 6" key="1">
    <citation type="journal article" date="2013" name="Nat. Genet.">
        <title>The genome of the hydatid tapeworm Echinococcus granulosus.</title>
        <authorList>
            <person name="Zheng H."/>
            <person name="Zhang W."/>
            <person name="Zhang L."/>
            <person name="Zhang Z."/>
            <person name="Li J."/>
            <person name="Lu G."/>
            <person name="Zhu Y."/>
            <person name="Wang Y."/>
            <person name="Huang Y."/>
            <person name="Liu J."/>
            <person name="Kang H."/>
            <person name="Chen J."/>
            <person name="Wang L."/>
            <person name="Chen A."/>
            <person name="Yu S."/>
            <person name="Gao Z."/>
            <person name="Jin L."/>
            <person name="Gu W."/>
            <person name="Wang Z."/>
            <person name="Zhao L."/>
            <person name="Shi B."/>
            <person name="Wen H."/>
            <person name="Lin R."/>
            <person name="Jones M.K."/>
            <person name="Brejova B."/>
            <person name="Vinar T."/>
            <person name="Zhao G."/>
            <person name="McManus D.P."/>
            <person name="Chen Z."/>
            <person name="Zhou Y."/>
            <person name="Wang S."/>
        </authorList>
    </citation>
    <scope>NUCLEOTIDE SEQUENCE [LARGE SCALE GENOMIC DNA]</scope>
</reference>
<dbReference type="KEGG" id="egl:EGR_08353"/>
<organism evidence="5 6">
    <name type="scientific">Echinococcus granulosus</name>
    <name type="common">Hydatid tapeworm</name>
    <dbReference type="NCBI Taxonomy" id="6210"/>
    <lineage>
        <taxon>Eukaryota</taxon>
        <taxon>Metazoa</taxon>
        <taxon>Spiralia</taxon>
        <taxon>Lophotrochozoa</taxon>
        <taxon>Platyhelminthes</taxon>
        <taxon>Cestoda</taxon>
        <taxon>Eucestoda</taxon>
        <taxon>Cyclophyllidea</taxon>
        <taxon>Taeniidae</taxon>
        <taxon>Echinococcus</taxon>
        <taxon>Echinococcus granulosus group</taxon>
    </lineage>
</organism>